<keyword evidence="3" id="KW-1185">Reference proteome</keyword>
<reference evidence="2" key="2">
    <citation type="submission" date="2015-06" db="UniProtKB">
        <authorList>
            <consortium name="EnsemblPlants"/>
        </authorList>
    </citation>
    <scope>IDENTIFICATION</scope>
    <source>
        <strain evidence="2">DM1-3 516 R44</strain>
    </source>
</reference>
<dbReference type="HOGENOM" id="CLU_010119_8_5_1"/>
<dbReference type="InParanoid" id="M1DQ43"/>
<protein>
    <submittedName>
        <fullName evidence="2">Ntc12 protein</fullName>
    </submittedName>
</protein>
<dbReference type="Proteomes" id="UP000011115">
    <property type="component" value="Unassembled WGS sequence"/>
</dbReference>
<dbReference type="InterPro" id="IPR044861">
    <property type="entry name" value="IPNS-like_FE2OG_OXY"/>
</dbReference>
<dbReference type="InterPro" id="IPR027443">
    <property type="entry name" value="IPNS-like_sf"/>
</dbReference>
<accession>M1DQ43</accession>
<feature type="domain" description="Isopenicillin N synthase-like Fe(2+) 2OG dioxygenase" evidence="1">
    <location>
        <begin position="71"/>
        <end position="103"/>
    </location>
</feature>
<evidence type="ECO:0000259" key="1">
    <source>
        <dbReference type="Pfam" id="PF03171"/>
    </source>
</evidence>
<dbReference type="Gene3D" id="2.60.120.330">
    <property type="entry name" value="B-lactam Antibiotic, Isopenicillin N Synthase, Chain"/>
    <property type="match status" value="2"/>
</dbReference>
<dbReference type="InterPro" id="IPR050231">
    <property type="entry name" value="Iron_ascorbate_oxido_reductase"/>
</dbReference>
<dbReference type="PaxDb" id="4113-PGSC0003DMT400092587"/>
<proteinExistence type="predicted"/>
<dbReference type="GO" id="GO:0009908">
    <property type="term" value="P:flower development"/>
    <property type="evidence" value="ECO:0000318"/>
    <property type="project" value="GO_Central"/>
</dbReference>
<dbReference type="SUPFAM" id="SSF51197">
    <property type="entry name" value="Clavaminate synthase-like"/>
    <property type="match status" value="1"/>
</dbReference>
<evidence type="ECO:0000313" key="3">
    <source>
        <dbReference type="Proteomes" id="UP000011115"/>
    </source>
</evidence>
<dbReference type="GO" id="GO:0009686">
    <property type="term" value="P:gibberellin biosynthetic process"/>
    <property type="evidence" value="ECO:0000318"/>
    <property type="project" value="GO_Central"/>
</dbReference>
<reference evidence="3" key="1">
    <citation type="journal article" date="2011" name="Nature">
        <title>Genome sequence and analysis of the tuber crop potato.</title>
        <authorList>
            <consortium name="The Potato Genome Sequencing Consortium"/>
        </authorList>
    </citation>
    <scope>NUCLEOTIDE SEQUENCE [LARGE SCALE GENOMIC DNA]</scope>
    <source>
        <strain evidence="3">cv. DM1-3 516 R44</strain>
    </source>
</reference>
<sequence>MSTLSLRIMELLGMSLGVQKSNFKDFFEYNEFIMRLKYYPLCQKPELTLGTWPHYDPTSLTVTYQDYVSELQALSNGRYKSCLHRAVINNKTPRKSLAFFICPAKEKVVSPPTELVDYKNPRLYPDFTWPSLFEFTQKHYRADTNTLQAFSMWIQDNNVDA</sequence>
<dbReference type="GO" id="GO:0009826">
    <property type="term" value="P:unidimensional cell growth"/>
    <property type="evidence" value="ECO:0000318"/>
    <property type="project" value="GO_Central"/>
</dbReference>
<dbReference type="eggNOG" id="KOG0143">
    <property type="taxonomic scope" value="Eukaryota"/>
</dbReference>
<name>M1DQ43_SOLTU</name>
<organism evidence="2 3">
    <name type="scientific">Solanum tuberosum</name>
    <name type="common">Potato</name>
    <dbReference type="NCBI Taxonomy" id="4113"/>
    <lineage>
        <taxon>Eukaryota</taxon>
        <taxon>Viridiplantae</taxon>
        <taxon>Streptophyta</taxon>
        <taxon>Embryophyta</taxon>
        <taxon>Tracheophyta</taxon>
        <taxon>Spermatophyta</taxon>
        <taxon>Magnoliopsida</taxon>
        <taxon>eudicotyledons</taxon>
        <taxon>Gunneridae</taxon>
        <taxon>Pentapetalae</taxon>
        <taxon>asterids</taxon>
        <taxon>lamiids</taxon>
        <taxon>Solanales</taxon>
        <taxon>Solanaceae</taxon>
        <taxon>Solanoideae</taxon>
        <taxon>Solaneae</taxon>
        <taxon>Solanum</taxon>
    </lineage>
</organism>
<dbReference type="EnsemblPlants" id="PGSC0003DMT400092587">
    <property type="protein sequence ID" value="PGSC0003DMT400092587"/>
    <property type="gene ID" value="PGSC0003DMG400042158"/>
</dbReference>
<dbReference type="AlphaFoldDB" id="M1DQ43"/>
<dbReference type="SMR" id="M1DQ43"/>
<evidence type="ECO:0000313" key="2">
    <source>
        <dbReference type="EnsemblPlants" id="PGSC0003DMT400092587"/>
    </source>
</evidence>
<dbReference type="Pfam" id="PF03171">
    <property type="entry name" value="2OG-FeII_Oxy"/>
    <property type="match status" value="1"/>
</dbReference>
<dbReference type="GO" id="GO:0009416">
    <property type="term" value="P:response to light stimulus"/>
    <property type="evidence" value="ECO:0000318"/>
    <property type="project" value="GO_Central"/>
</dbReference>
<dbReference type="PANTHER" id="PTHR47990">
    <property type="entry name" value="2-OXOGLUTARATE (2OG) AND FE(II)-DEPENDENT OXYGENASE SUPERFAMILY PROTEIN-RELATED"/>
    <property type="match status" value="1"/>
</dbReference>
<dbReference type="OMA" id="CRNICEH"/>
<dbReference type="Gramene" id="PGSC0003DMT400092587">
    <property type="protein sequence ID" value="PGSC0003DMT400092587"/>
    <property type="gene ID" value="PGSC0003DMG400042158"/>
</dbReference>
<dbReference type="GO" id="GO:0045544">
    <property type="term" value="F:gibberellin 20-oxidase activity"/>
    <property type="evidence" value="ECO:0000318"/>
    <property type="project" value="GO_Central"/>
</dbReference>